<dbReference type="Proteomes" id="UP000245166">
    <property type="component" value="Unassembled WGS sequence"/>
</dbReference>
<gene>
    <name evidence="2" type="ORF">C8046_11790</name>
</gene>
<name>A0A2U2A029_9MICO</name>
<dbReference type="AlphaFoldDB" id="A0A2U2A029"/>
<proteinExistence type="predicted"/>
<organism evidence="2 3">
    <name type="scientific">Serinibacter arcticus</name>
    <dbReference type="NCBI Taxonomy" id="1655435"/>
    <lineage>
        <taxon>Bacteria</taxon>
        <taxon>Bacillati</taxon>
        <taxon>Actinomycetota</taxon>
        <taxon>Actinomycetes</taxon>
        <taxon>Micrococcales</taxon>
        <taxon>Beutenbergiaceae</taxon>
        <taxon>Serinibacter</taxon>
    </lineage>
</organism>
<accession>A0A2U2A029</accession>
<comment type="caution">
    <text evidence="2">The sequence shown here is derived from an EMBL/GenBank/DDBJ whole genome shotgun (WGS) entry which is preliminary data.</text>
</comment>
<dbReference type="OrthoDB" id="1825624at2"/>
<evidence type="ECO:0000313" key="3">
    <source>
        <dbReference type="Proteomes" id="UP000245166"/>
    </source>
</evidence>
<feature type="region of interest" description="Disordered" evidence="1">
    <location>
        <begin position="318"/>
        <end position="338"/>
    </location>
</feature>
<dbReference type="EMBL" id="PYHR01000002">
    <property type="protein sequence ID" value="PWD52522.1"/>
    <property type="molecule type" value="Genomic_DNA"/>
</dbReference>
<keyword evidence="3" id="KW-1185">Reference proteome</keyword>
<evidence type="ECO:0000256" key="1">
    <source>
        <dbReference type="SAM" id="MobiDB-lite"/>
    </source>
</evidence>
<reference evidence="2 3" key="1">
    <citation type="submission" date="2018-03" db="EMBL/GenBank/DDBJ databases">
        <title>Genome assembly of novel Miniimonas species PCH200.</title>
        <authorList>
            <person name="Thakur V."/>
            <person name="Kumar V."/>
            <person name="Singh D."/>
        </authorList>
    </citation>
    <scope>NUCLEOTIDE SEQUENCE [LARGE SCALE GENOMIC DNA]</scope>
    <source>
        <strain evidence="2 3">PCH200</strain>
    </source>
</reference>
<dbReference type="InterPro" id="IPR045941">
    <property type="entry name" value="DUF6361"/>
</dbReference>
<evidence type="ECO:0000313" key="2">
    <source>
        <dbReference type="EMBL" id="PWD52522.1"/>
    </source>
</evidence>
<protein>
    <submittedName>
        <fullName evidence="2">Uncharacterized protein</fullName>
    </submittedName>
</protein>
<sequence>MREIISLFADRASLDELGIGTIRDALSDLLFPGTSTLLTRARYLLLVPWCYQRAATSSDPVAKADEYERKLISVLRDSGDFAGLLGMRAGATLANLPSTIYWGILGRYGILAAPGTSRAQALAPAPNGLKPWHPTMPPAPEGFPSHVDGGFTLTRPEAEWLRDRILAEAPATLMSHLVTHEPDHDSDAFWRDPVALAVPGGARHLIDHARSFTLAIRGASLVYNLLLAEAYKKAGYTDVNEPVEHYRTELTAWATTASTELDLTTWDFDDLVMRVELARGAPIHAGTRLFVQQWLDLLRSADLGALADNENARAAVARRERQHKGSQARLTSPRKLATWGGSSGATELGYRWNAARRILLDIHQGLRRDA</sequence>
<dbReference type="Pfam" id="PF19888">
    <property type="entry name" value="DUF6361"/>
    <property type="match status" value="1"/>
</dbReference>